<protein>
    <submittedName>
        <fullName evidence="2">Uncharacterized protein</fullName>
    </submittedName>
</protein>
<evidence type="ECO:0000256" key="1">
    <source>
        <dbReference type="SAM" id="MobiDB-lite"/>
    </source>
</evidence>
<dbReference type="AlphaFoldDB" id="A0AA41FL18"/>
<dbReference type="Proteomes" id="UP000708338">
    <property type="component" value="Unassembled WGS sequence"/>
</dbReference>
<dbReference type="RefSeq" id="WP_166436619.1">
    <property type="nucleotide sequence ID" value="NZ_JAQEHN010000011.1"/>
</dbReference>
<name>A0AA41FL18_9FIRM</name>
<feature type="compositionally biased region" description="Polar residues" evidence="1">
    <location>
        <begin position="11"/>
        <end position="29"/>
    </location>
</feature>
<gene>
    <name evidence="2" type="ORF">GPL26_26690</name>
</gene>
<evidence type="ECO:0000313" key="2">
    <source>
        <dbReference type="EMBL" id="MBT9813167.1"/>
    </source>
</evidence>
<comment type="caution">
    <text evidence="2">The sequence shown here is derived from an EMBL/GenBank/DDBJ whole genome shotgun (WGS) entry which is preliminary data.</text>
</comment>
<proteinExistence type="predicted"/>
<organism evidence="2 3">
    <name type="scientific">Enterocloster citroniae</name>
    <dbReference type="NCBI Taxonomy" id="358743"/>
    <lineage>
        <taxon>Bacteria</taxon>
        <taxon>Bacillati</taxon>
        <taxon>Bacillota</taxon>
        <taxon>Clostridia</taxon>
        <taxon>Lachnospirales</taxon>
        <taxon>Lachnospiraceae</taxon>
        <taxon>Enterocloster</taxon>
    </lineage>
</organism>
<accession>A0AA41FL18</accession>
<reference evidence="2" key="1">
    <citation type="journal article" date="2021" name="Gut Microbes">
        <title>A synthetic consortium of 100 gut commensals modulates the composition and function in a colon model of the microbiome of elderly subjects.</title>
        <authorList>
            <person name="Perez M."/>
            <person name="Ntemiri A."/>
            <person name="Tan H."/>
            <person name="Harris H.M.B."/>
            <person name="Roager H.M."/>
            <person name="Ribiere C."/>
            <person name="O'Toole P.W."/>
        </authorList>
    </citation>
    <scope>NUCLEOTIDE SEQUENCE</scope>
    <source>
        <strain evidence="2">MCC335</strain>
    </source>
</reference>
<feature type="region of interest" description="Disordered" evidence="1">
    <location>
        <begin position="1"/>
        <end position="40"/>
    </location>
</feature>
<evidence type="ECO:0000313" key="3">
    <source>
        <dbReference type="Proteomes" id="UP000708338"/>
    </source>
</evidence>
<dbReference type="EMBL" id="WQPS01000117">
    <property type="protein sequence ID" value="MBT9813167.1"/>
    <property type="molecule type" value="Genomic_DNA"/>
</dbReference>
<sequence length="56" mass="6638">METNRRMMKQARQSRPSETSPAKQSQQNEASKKQRKVGQKFLQKMKKAVDICRTIW</sequence>